<organism evidence="3 4">
    <name type="scientific">Halapricum desulfuricans</name>
    <dbReference type="NCBI Taxonomy" id="2841257"/>
    <lineage>
        <taxon>Archaea</taxon>
        <taxon>Methanobacteriati</taxon>
        <taxon>Methanobacteriota</taxon>
        <taxon>Stenosarchaea group</taxon>
        <taxon>Halobacteria</taxon>
        <taxon>Halobacteriales</taxon>
        <taxon>Haloarculaceae</taxon>
        <taxon>Halapricum</taxon>
    </lineage>
</organism>
<dbReference type="InterPro" id="IPR016071">
    <property type="entry name" value="Staphylococal_nuclease_OB-fold"/>
</dbReference>
<protein>
    <submittedName>
        <fullName evidence="3">DUF1102 family</fullName>
    </submittedName>
</protein>
<keyword evidence="4" id="KW-1185">Reference proteome</keyword>
<reference evidence="3 4" key="1">
    <citation type="submission" date="2020-11" db="EMBL/GenBank/DDBJ databases">
        <title>Carbohydrate-dependent, anaerobic sulfur respiration: A novel catabolism in halophilic archaea.</title>
        <authorList>
            <person name="Sorokin D.Y."/>
            <person name="Messina E."/>
            <person name="Smedile F."/>
            <person name="La Cono V."/>
            <person name="Hallsworth J.E."/>
            <person name="Yakimov M.M."/>
        </authorList>
    </citation>
    <scope>NUCLEOTIDE SEQUENCE [LARGE SCALE GENOMIC DNA]</scope>
    <source>
        <strain evidence="3 4">HSR12-2</strain>
    </source>
</reference>
<evidence type="ECO:0000313" key="4">
    <source>
        <dbReference type="Proteomes" id="UP000662973"/>
    </source>
</evidence>
<dbReference type="PROSITE" id="PS50830">
    <property type="entry name" value="TNASE_3"/>
    <property type="match status" value="1"/>
</dbReference>
<evidence type="ECO:0000256" key="1">
    <source>
        <dbReference type="SAM" id="MobiDB-lite"/>
    </source>
</evidence>
<name>A0A897NAZ2_9EURY</name>
<dbReference type="SUPFAM" id="SSF52317">
    <property type="entry name" value="Class I glutamine amidotransferase-like"/>
    <property type="match status" value="1"/>
</dbReference>
<accession>A0A897NAZ2</accession>
<dbReference type="Pfam" id="PF00565">
    <property type="entry name" value="SNase"/>
    <property type="match status" value="1"/>
</dbReference>
<dbReference type="SUPFAM" id="SSF50199">
    <property type="entry name" value="Staphylococcal nuclease"/>
    <property type="match status" value="1"/>
</dbReference>
<dbReference type="InterPro" id="IPR035437">
    <property type="entry name" value="SNase_OB-fold_sf"/>
</dbReference>
<sequence length="759" mass="79061">MTAYTFEGIVRIGNQGTDPKYVWTSVASAAFGDDELYLYTGDSATPLSDASAVEVGAGESISVGLFIDTSGLESGDYSPTLTVEAADEDPGAPGGSPGSDPEPPEETVSPLLLDSVASLLDANEQPLTDDSLIAAWAESTATNADEDGNGDAVSYPDDTDIPVVAVDGTVVGITGPFVTTDTDFANFGNEEFLLNVYDELVDGGTVLHDEGHGQFYTLSSNGGDDFQAFADYVGNNGYSYEATTDLEADLADADAVTITSPSNAFTDSELDALSTFVDGGGVVFLHDQSDFNDFDATANHNEIAAALGAGFRFNDDQILDEENNTGAPFVPTTENFNLGAFPGFFRNRDGLGLELNVTESYEVEVVDVTDGDTADVAFPDGTVDTVRIVGIDTPETGSTGERLEEYEGIDDGPALKDKADGATDYAVDELDGETVTLSFDEGEGLRGNFGRLLGFLELPDGSVYNANVIEDGWARVYDSGLGRHDRYWELEHTARASGDGIWAISDPAATPEIGDDPVEELFFPEPVAVTGPDVPVRSEGGEPLVALDADAGVAVLGGPLIEEGFESAEGGPGLDDYGVYAFLTNVIKELGDATGPVIVDGGHGQFAVDYAVSAEDTAYYMRYLEGQSTDEVDSIGLEGVVDLTSDPGPDLLDGSGEPAARALVLSTPTTALTADERAAVAEFADAGGAVVLLGTAADTDALGNFEGLLSEIGTSVGFTTNAVTDASNNLDGDEVLPTTTNFDSFPELFTAFTPDSDTG</sequence>
<feature type="region of interest" description="Disordered" evidence="1">
    <location>
        <begin position="83"/>
        <end position="108"/>
    </location>
</feature>
<proteinExistence type="predicted"/>
<dbReference type="RefSeq" id="WP_229109723.1">
    <property type="nucleotide sequence ID" value="NZ_CP064788.1"/>
</dbReference>
<dbReference type="Gene3D" id="2.40.50.90">
    <property type="match status" value="1"/>
</dbReference>
<dbReference type="AlphaFoldDB" id="A0A897NAZ2"/>
<feature type="domain" description="TNase-like" evidence="2">
    <location>
        <begin position="359"/>
        <end position="504"/>
    </location>
</feature>
<dbReference type="EMBL" id="CP064788">
    <property type="protein sequence ID" value="QSG09568.1"/>
    <property type="molecule type" value="Genomic_DNA"/>
</dbReference>
<dbReference type="Proteomes" id="UP000662973">
    <property type="component" value="Chromosome"/>
</dbReference>
<dbReference type="InterPro" id="IPR029062">
    <property type="entry name" value="Class_I_gatase-like"/>
</dbReference>
<dbReference type="GeneID" id="68852795"/>
<dbReference type="SMART" id="SM00318">
    <property type="entry name" value="SNc"/>
    <property type="match status" value="1"/>
</dbReference>
<evidence type="ECO:0000313" key="3">
    <source>
        <dbReference type="EMBL" id="QSG09568.1"/>
    </source>
</evidence>
<evidence type="ECO:0000259" key="2">
    <source>
        <dbReference type="PROSITE" id="PS50830"/>
    </source>
</evidence>
<gene>
    <name evidence="3" type="ORF">HSR122_2187</name>
</gene>
<dbReference type="KEGG" id="hds:HSR122_2187"/>